<evidence type="ECO:0000313" key="4">
    <source>
        <dbReference type="Proteomes" id="UP000078560"/>
    </source>
</evidence>
<dbReference type="AlphaFoldDB" id="A0A1A8WIK2"/>
<protein>
    <submittedName>
        <fullName evidence="2">Uncharacterized protein</fullName>
    </submittedName>
</protein>
<reference evidence="2" key="1">
    <citation type="submission" date="2016-05" db="EMBL/GenBank/DDBJ databases">
        <authorList>
            <person name="Lavstsen T."/>
            <person name="Jespersen J.S."/>
        </authorList>
    </citation>
    <scope>NUCLEOTIDE SEQUENCE [LARGE SCALE GENOMIC DNA]</scope>
</reference>
<dbReference type="EMBL" id="FLQV01000361">
    <property type="protein sequence ID" value="SBS91073.1"/>
    <property type="molecule type" value="Genomic_DNA"/>
</dbReference>
<gene>
    <name evidence="2" type="ORF">POVCU1_019720</name>
    <name evidence="1" type="ORF">POVCU2_0021810</name>
</gene>
<dbReference type="EMBL" id="FLQU01000291">
    <property type="protein sequence ID" value="SBS83589.1"/>
    <property type="molecule type" value="Genomic_DNA"/>
</dbReference>
<accession>A0A1A8WIK2</accession>
<reference evidence="3 4" key="2">
    <citation type="submission" date="2016-05" db="EMBL/GenBank/DDBJ databases">
        <authorList>
            <person name="Naeem Raeece"/>
        </authorList>
    </citation>
    <scope>NUCLEOTIDE SEQUENCE [LARGE SCALE GENOMIC DNA]</scope>
</reference>
<evidence type="ECO:0000313" key="3">
    <source>
        <dbReference type="Proteomes" id="UP000078546"/>
    </source>
</evidence>
<dbReference type="VEuPathDB" id="PlasmoDB:PocGH01_09027400"/>
<proteinExistence type="predicted"/>
<dbReference type="Proteomes" id="UP000078546">
    <property type="component" value="Unassembled WGS sequence"/>
</dbReference>
<name>A0A1A8WIK2_PLAOA</name>
<sequence length="154" mass="18890">MLKFPCFRDKKWIKENGANMKHPDEFLNVQFRPEFLKNYEHTVNFEKRADQVTQQIKAALFRQAIYKVQNVEVMTMQECKEERVLEKIRRVLGYENVKFSSQNVLCDELWTIRRCNKRFSYWIRYYEQDKNGYSLSVTPLHIKNIFYLLKYYYG</sequence>
<evidence type="ECO:0000313" key="2">
    <source>
        <dbReference type="EMBL" id="SBS91073.1"/>
    </source>
</evidence>
<evidence type="ECO:0000313" key="1">
    <source>
        <dbReference type="EMBL" id="SBS83589.1"/>
    </source>
</evidence>
<dbReference type="Proteomes" id="UP000078560">
    <property type="component" value="Unassembled WGS sequence"/>
</dbReference>
<organism evidence="2 3">
    <name type="scientific">Plasmodium ovale curtisi</name>
    <dbReference type="NCBI Taxonomy" id="864141"/>
    <lineage>
        <taxon>Eukaryota</taxon>
        <taxon>Sar</taxon>
        <taxon>Alveolata</taxon>
        <taxon>Apicomplexa</taxon>
        <taxon>Aconoidasida</taxon>
        <taxon>Haemosporida</taxon>
        <taxon>Plasmodiidae</taxon>
        <taxon>Plasmodium</taxon>
        <taxon>Plasmodium (Plasmodium)</taxon>
    </lineage>
</organism>